<feature type="transmembrane region" description="Helical" evidence="1">
    <location>
        <begin position="198"/>
        <end position="217"/>
    </location>
</feature>
<dbReference type="AlphaFoldDB" id="A0A1H9J2T5"/>
<dbReference type="CDD" id="cd03392">
    <property type="entry name" value="PAP2_like_2"/>
    <property type="match status" value="1"/>
</dbReference>
<dbReference type="PANTHER" id="PTHR14969:SF13">
    <property type="entry name" value="AT30094P"/>
    <property type="match status" value="1"/>
</dbReference>
<evidence type="ECO:0000313" key="3">
    <source>
        <dbReference type="EMBL" id="SEQ81164.1"/>
    </source>
</evidence>
<dbReference type="OrthoDB" id="9789113at2"/>
<keyword evidence="1" id="KW-0472">Membrane</keyword>
<reference evidence="3 4" key="1">
    <citation type="submission" date="2016-10" db="EMBL/GenBank/DDBJ databases">
        <authorList>
            <person name="de Groot N.N."/>
        </authorList>
    </citation>
    <scope>NUCLEOTIDE SEQUENCE [LARGE SCALE GENOMIC DNA]</scope>
    <source>
        <strain evidence="3 4">DSM 21633</strain>
    </source>
</reference>
<keyword evidence="1" id="KW-1133">Transmembrane helix</keyword>
<sequence>MGLRDVPKRTYLFLIVNLALIVGGVWLFAELADDVAEEEKFMIDQKAQQFLEHISSPTADRIFAFVTDLGSVNFITVSSILLVILIFFIYKRRKWRIFYFSVAMIGIALITQVLKNVFGRERPNIFEEYNGTGFSFPSGHSTAPMVFYGFLIYLMIRSQMNIAIKWVMGIFLALLIFAIGFSRIYLGVHFATDVFAGHLLGLVWLISCILILEYTLWRKKR</sequence>
<accession>A0A1H9J2T5</accession>
<evidence type="ECO:0000259" key="2">
    <source>
        <dbReference type="SMART" id="SM00014"/>
    </source>
</evidence>
<organism evidence="3 4">
    <name type="scientific">Piscibacillus halophilus</name>
    <dbReference type="NCBI Taxonomy" id="571933"/>
    <lineage>
        <taxon>Bacteria</taxon>
        <taxon>Bacillati</taxon>
        <taxon>Bacillota</taxon>
        <taxon>Bacilli</taxon>
        <taxon>Bacillales</taxon>
        <taxon>Bacillaceae</taxon>
        <taxon>Piscibacillus</taxon>
    </lineage>
</organism>
<dbReference type="PANTHER" id="PTHR14969">
    <property type="entry name" value="SPHINGOSINE-1-PHOSPHATE PHOSPHOHYDROLASE"/>
    <property type="match status" value="1"/>
</dbReference>
<dbReference type="EMBL" id="FOES01000028">
    <property type="protein sequence ID" value="SEQ81164.1"/>
    <property type="molecule type" value="Genomic_DNA"/>
</dbReference>
<dbReference type="InterPro" id="IPR000326">
    <property type="entry name" value="PAP2/HPO"/>
</dbReference>
<evidence type="ECO:0000313" key="4">
    <source>
        <dbReference type="Proteomes" id="UP000199427"/>
    </source>
</evidence>
<feature type="transmembrane region" description="Helical" evidence="1">
    <location>
        <begin position="166"/>
        <end position="186"/>
    </location>
</feature>
<dbReference type="Pfam" id="PF01569">
    <property type="entry name" value="PAP2"/>
    <property type="match status" value="1"/>
</dbReference>
<feature type="transmembrane region" description="Helical" evidence="1">
    <location>
        <begin position="134"/>
        <end position="154"/>
    </location>
</feature>
<dbReference type="STRING" id="571933.SAMN05216362_12826"/>
<gene>
    <name evidence="3" type="ORF">SAMN05216362_12826</name>
</gene>
<dbReference type="SUPFAM" id="SSF48317">
    <property type="entry name" value="Acid phosphatase/Vanadium-dependent haloperoxidase"/>
    <property type="match status" value="1"/>
</dbReference>
<protein>
    <submittedName>
        <fullName evidence="3">Undecaprenyl-diphosphatase</fullName>
    </submittedName>
</protein>
<keyword evidence="4" id="KW-1185">Reference proteome</keyword>
<feature type="transmembrane region" description="Helical" evidence="1">
    <location>
        <begin position="12"/>
        <end position="29"/>
    </location>
</feature>
<feature type="domain" description="Phosphatidic acid phosphatase type 2/haloperoxidase" evidence="2">
    <location>
        <begin position="95"/>
        <end position="209"/>
    </location>
</feature>
<dbReference type="SMART" id="SM00014">
    <property type="entry name" value="acidPPc"/>
    <property type="match status" value="1"/>
</dbReference>
<proteinExistence type="predicted"/>
<feature type="transmembrane region" description="Helical" evidence="1">
    <location>
        <begin position="97"/>
        <end position="114"/>
    </location>
</feature>
<dbReference type="InterPro" id="IPR036938">
    <property type="entry name" value="PAP2/HPO_sf"/>
</dbReference>
<feature type="transmembrane region" description="Helical" evidence="1">
    <location>
        <begin position="71"/>
        <end position="90"/>
    </location>
</feature>
<dbReference type="RefSeq" id="WP_091774399.1">
    <property type="nucleotide sequence ID" value="NZ_FOES01000028.1"/>
</dbReference>
<evidence type="ECO:0000256" key="1">
    <source>
        <dbReference type="SAM" id="Phobius"/>
    </source>
</evidence>
<keyword evidence="1" id="KW-0812">Transmembrane</keyword>
<dbReference type="Gene3D" id="1.20.144.10">
    <property type="entry name" value="Phosphatidic acid phosphatase type 2/haloperoxidase"/>
    <property type="match status" value="2"/>
</dbReference>
<dbReference type="Proteomes" id="UP000199427">
    <property type="component" value="Unassembled WGS sequence"/>
</dbReference>
<name>A0A1H9J2T5_9BACI</name>